<dbReference type="AlphaFoldDB" id="A0A482SZQ7"/>
<evidence type="ECO:0000313" key="2">
    <source>
        <dbReference type="EMBL" id="RYJ08036.1"/>
    </source>
</evidence>
<dbReference type="InterPro" id="IPR013767">
    <property type="entry name" value="PAS_fold"/>
</dbReference>
<name>A0A482SZQ7_9EURY</name>
<organism evidence="2 3">
    <name type="scientific">Halogeometricum borinquense</name>
    <dbReference type="NCBI Taxonomy" id="60847"/>
    <lineage>
        <taxon>Archaea</taxon>
        <taxon>Methanobacteriati</taxon>
        <taxon>Methanobacteriota</taxon>
        <taxon>Stenosarchaea group</taxon>
        <taxon>Halobacteria</taxon>
        <taxon>Halobacteriales</taxon>
        <taxon>Haloferacaceae</taxon>
        <taxon>Halogeometricum</taxon>
    </lineage>
</organism>
<dbReference type="EMBL" id="RZHH01000005">
    <property type="protein sequence ID" value="RYJ08036.1"/>
    <property type="molecule type" value="Genomic_DNA"/>
</dbReference>
<comment type="caution">
    <text evidence="2">The sequence shown here is derived from an EMBL/GenBank/DDBJ whole genome shotgun (WGS) entry which is preliminary data.</text>
</comment>
<dbReference type="PROSITE" id="PS50112">
    <property type="entry name" value="PAS"/>
    <property type="match status" value="1"/>
</dbReference>
<dbReference type="Proteomes" id="UP000294028">
    <property type="component" value="Unassembled WGS sequence"/>
</dbReference>
<accession>A0A482SZQ7</accession>
<dbReference type="CDD" id="cd00130">
    <property type="entry name" value="PAS"/>
    <property type="match status" value="1"/>
</dbReference>
<dbReference type="Pfam" id="PF00989">
    <property type="entry name" value="PAS"/>
    <property type="match status" value="1"/>
</dbReference>
<dbReference type="NCBIfam" id="TIGR00229">
    <property type="entry name" value="sensory_box"/>
    <property type="match status" value="1"/>
</dbReference>
<sequence>MGKGPHNGASGDNKESTGRYRSIIEAVRDGVFVVNLDGTITYVNDSLCSLTGRERNEL</sequence>
<gene>
    <name evidence="2" type="ORF">ELS19_19715</name>
</gene>
<evidence type="ECO:0000313" key="3">
    <source>
        <dbReference type="Proteomes" id="UP000294028"/>
    </source>
</evidence>
<dbReference type="Gene3D" id="3.30.450.20">
    <property type="entry name" value="PAS domain"/>
    <property type="match status" value="1"/>
</dbReference>
<feature type="non-terminal residue" evidence="2">
    <location>
        <position position="58"/>
    </location>
</feature>
<dbReference type="SUPFAM" id="SSF55785">
    <property type="entry name" value="PYP-like sensor domain (PAS domain)"/>
    <property type="match status" value="1"/>
</dbReference>
<proteinExistence type="predicted"/>
<dbReference type="RefSeq" id="WP_129786774.1">
    <property type="nucleotide sequence ID" value="NZ_RZHH01000005.1"/>
</dbReference>
<protein>
    <submittedName>
        <fullName evidence="2">PAS domain-containing protein</fullName>
    </submittedName>
</protein>
<dbReference type="InterPro" id="IPR000014">
    <property type="entry name" value="PAS"/>
</dbReference>
<evidence type="ECO:0000259" key="1">
    <source>
        <dbReference type="PROSITE" id="PS50112"/>
    </source>
</evidence>
<reference evidence="2 3" key="1">
    <citation type="submission" date="2018-12" db="EMBL/GenBank/DDBJ databases">
        <title>Genome analysis provides insights into bioremediation potentialities of Halogeometricum borinquense strain N11.</title>
        <authorList>
            <person name="Najjari A."/>
            <person name="Youssef N."/>
            <person name="Fhoula I."/>
            <person name="Ben Dhia O."/>
            <person name="Mahjoubi M."/>
            <person name="Ouzari H.I."/>
            <person name="Cherif A."/>
        </authorList>
    </citation>
    <scope>NUCLEOTIDE SEQUENCE [LARGE SCALE GENOMIC DNA]</scope>
    <source>
        <strain evidence="2 3">N11</strain>
    </source>
</reference>
<dbReference type="GO" id="GO:0006355">
    <property type="term" value="P:regulation of DNA-templated transcription"/>
    <property type="evidence" value="ECO:0007669"/>
    <property type="project" value="InterPro"/>
</dbReference>
<feature type="domain" description="PAS" evidence="1">
    <location>
        <begin position="16"/>
        <end position="58"/>
    </location>
</feature>
<dbReference type="InterPro" id="IPR035965">
    <property type="entry name" value="PAS-like_dom_sf"/>
</dbReference>